<feature type="domain" description="Glycosyl hydrolase family 38 C-terminal" evidence="7">
    <location>
        <begin position="499"/>
        <end position="698"/>
    </location>
</feature>
<evidence type="ECO:0000256" key="2">
    <source>
        <dbReference type="ARBA" id="ARBA00022723"/>
    </source>
</evidence>
<dbReference type="InterPro" id="IPR028995">
    <property type="entry name" value="Glyco_hydro_57/38_cen_sf"/>
</dbReference>
<dbReference type="PANTHER" id="PTHR46017:SF1">
    <property type="entry name" value="ALPHA-MANNOSIDASE 2C1"/>
    <property type="match status" value="1"/>
</dbReference>
<gene>
    <name evidence="9" type="ORF">IAB82_02815</name>
</gene>
<dbReference type="SUPFAM" id="SSF88713">
    <property type="entry name" value="Glycoside hydrolase/deacetylase"/>
    <property type="match status" value="1"/>
</dbReference>
<organism evidence="9 10">
    <name type="scientific">Candidatus Cryptobacteroides faecavium</name>
    <dbReference type="NCBI Taxonomy" id="2840762"/>
    <lineage>
        <taxon>Bacteria</taxon>
        <taxon>Pseudomonadati</taxon>
        <taxon>Bacteroidota</taxon>
        <taxon>Bacteroidia</taxon>
        <taxon>Bacteroidales</taxon>
        <taxon>Candidatus Cryptobacteroides</taxon>
    </lineage>
</organism>
<evidence type="ECO:0000256" key="4">
    <source>
        <dbReference type="ARBA" id="ARBA00023295"/>
    </source>
</evidence>
<dbReference type="SUPFAM" id="SSF74650">
    <property type="entry name" value="Galactose mutarotase-like"/>
    <property type="match status" value="1"/>
</dbReference>
<keyword evidence="3" id="KW-0378">Hydrolase</keyword>
<dbReference type="InterPro" id="IPR041147">
    <property type="entry name" value="GH38_C"/>
</dbReference>
<keyword evidence="4" id="KW-0326">Glycosidase</keyword>
<dbReference type="GO" id="GO:0004559">
    <property type="term" value="F:alpha-mannosidase activity"/>
    <property type="evidence" value="ECO:0007669"/>
    <property type="project" value="InterPro"/>
</dbReference>
<evidence type="ECO:0000259" key="8">
    <source>
        <dbReference type="Pfam" id="PF17677"/>
    </source>
</evidence>
<dbReference type="Gene3D" id="2.60.40.1180">
    <property type="entry name" value="Golgi alpha-mannosidase II"/>
    <property type="match status" value="1"/>
</dbReference>
<dbReference type="Gene3D" id="1.20.1270.50">
    <property type="entry name" value="Glycoside hydrolase family 38, central domain"/>
    <property type="match status" value="1"/>
</dbReference>
<dbReference type="AlphaFoldDB" id="A0A9D9IER6"/>
<dbReference type="GO" id="GO:0009313">
    <property type="term" value="P:oligosaccharide catabolic process"/>
    <property type="evidence" value="ECO:0007669"/>
    <property type="project" value="TreeGrafter"/>
</dbReference>
<sequence>MRKVIISAIAVLLLPALSGNGSLCAQGQEHIYFVDGFHGGVYGHYPMQTYTDYMSDLLEKYPQWRMCLEIEPETWDTVAVRTPEAYRRFAGWAGSDRVEFTNPAYAQPYMYNISGESIIRQLDYGIRKIHSHFPDVEFYTYAVEEPCFTSALPQILHQFGFKYASLKCPNTCWGGYSAPYGGELVNWTGPDGTSILTSPRYACEGLQEGSVWQTTAWGNEDGYIEACRKAGIKDIVGMCYQDAGWTFGPWIGYADSTRNGSVYVTWKEYFEEKTPGRTDDDYIFSQEDVRPALMWGSQVLQTIARQVRGSENILVQAEKTGAIAGLANGFRYSQGRMDEAWRTLMLAQHHDSWIVPYNGLNSRGTWADNIALWTESTDTICGNIIDEALSSFSAGRPAKGGKLYVKVLNTTGYSRSEVVSVPLPSGFAGCEGVSVKDASGKALESVLDLSSGTPELVFAAEVPAFGYTVVSVEELRPGRTSAMVYGGETRTVSSGEAVVENDMYRIVFDASRGGVITSLVDKSQDGKEYVDRKHGAGLNELRGFFYEEGMFHSSAGSSAEVTVADNGLVKTVTVRGTIARVPYTQTVVLREGDRKIDCSLRIDWDSDVRIGKYAQENGFNANRRGFYDTRYALNVLFPVALDAPQLYKNAPFDVCRSRLEDTFFETWDNIKHNVILNWGDLAGKDGGSSLALFSDHTTSYSYGSGFPLGLTVQMSGGGLWGRDYKISRPSVMRYAIVPHAGEWDSAGIQEESAVWNEPLLCSTENQRKAGAASYIDVSGTGYEISAAYMTDNGLVLRLFNASGDGDPVKVKLGFNPGAVSETDLSGNVTGTPAVTRSGKTSEVEVAMPRFGIRTYLISL</sequence>
<dbReference type="InterPro" id="IPR027291">
    <property type="entry name" value="Glyco_hydro_38_N_sf"/>
</dbReference>
<feature type="chain" id="PRO_5038955080" evidence="5">
    <location>
        <begin position="26"/>
        <end position="859"/>
    </location>
</feature>
<dbReference type="InterPro" id="IPR011013">
    <property type="entry name" value="Gal_mutarotase_sf_dom"/>
</dbReference>
<dbReference type="InterPro" id="IPR000602">
    <property type="entry name" value="Glyco_hydro_38_N"/>
</dbReference>
<dbReference type="Pfam" id="PF17677">
    <property type="entry name" value="Glyco_hydro38C2"/>
    <property type="match status" value="1"/>
</dbReference>
<dbReference type="GO" id="GO:0006013">
    <property type="term" value="P:mannose metabolic process"/>
    <property type="evidence" value="ECO:0007669"/>
    <property type="project" value="InterPro"/>
</dbReference>
<evidence type="ECO:0000259" key="6">
    <source>
        <dbReference type="Pfam" id="PF01074"/>
    </source>
</evidence>
<dbReference type="InterPro" id="IPR011330">
    <property type="entry name" value="Glyco_hydro/deAcase_b/a-brl"/>
</dbReference>
<comment type="caution">
    <text evidence="9">The sequence shown here is derived from an EMBL/GenBank/DDBJ whole genome shotgun (WGS) entry which is preliminary data.</text>
</comment>
<dbReference type="InterPro" id="IPR037094">
    <property type="entry name" value="Glyco_hydro_38_cen_sf"/>
</dbReference>
<dbReference type="InterPro" id="IPR013780">
    <property type="entry name" value="Glyco_hydro_b"/>
</dbReference>
<feature type="domain" description="Glycoside hydrolase family 38 N-terminal" evidence="6">
    <location>
        <begin position="51"/>
        <end position="198"/>
    </location>
</feature>
<keyword evidence="2" id="KW-0479">Metal-binding</keyword>
<evidence type="ECO:0000256" key="1">
    <source>
        <dbReference type="ARBA" id="ARBA00009792"/>
    </source>
</evidence>
<name>A0A9D9IER6_9BACT</name>
<evidence type="ECO:0000313" key="9">
    <source>
        <dbReference type="EMBL" id="MBO8470710.1"/>
    </source>
</evidence>
<dbReference type="SUPFAM" id="SSF88688">
    <property type="entry name" value="Families 57/38 glycoside transferase middle domain"/>
    <property type="match status" value="1"/>
</dbReference>
<feature type="domain" description="Glycosyl hydrolases family 38 C-terminal" evidence="8">
    <location>
        <begin position="791"/>
        <end position="855"/>
    </location>
</feature>
<keyword evidence="5" id="KW-0732">Signal</keyword>
<dbReference type="PANTHER" id="PTHR46017">
    <property type="entry name" value="ALPHA-MANNOSIDASE 2C1"/>
    <property type="match status" value="1"/>
</dbReference>
<reference evidence="9" key="2">
    <citation type="journal article" date="2021" name="PeerJ">
        <title>Extensive microbial diversity within the chicken gut microbiome revealed by metagenomics and culture.</title>
        <authorList>
            <person name="Gilroy R."/>
            <person name="Ravi A."/>
            <person name="Getino M."/>
            <person name="Pursley I."/>
            <person name="Horton D.L."/>
            <person name="Alikhan N.F."/>
            <person name="Baker D."/>
            <person name="Gharbi K."/>
            <person name="Hall N."/>
            <person name="Watson M."/>
            <person name="Adriaenssens E.M."/>
            <person name="Foster-Nyarko E."/>
            <person name="Jarju S."/>
            <person name="Secka A."/>
            <person name="Antonio M."/>
            <person name="Oren A."/>
            <person name="Chaudhuri R.R."/>
            <person name="La Ragione R."/>
            <person name="Hildebrand F."/>
            <person name="Pallen M.J."/>
        </authorList>
    </citation>
    <scope>NUCLEOTIDE SEQUENCE</scope>
    <source>
        <strain evidence="9">B2-22910</strain>
    </source>
</reference>
<protein>
    <submittedName>
        <fullName evidence="9">Alpha-mannosidase</fullName>
    </submittedName>
</protein>
<evidence type="ECO:0000256" key="3">
    <source>
        <dbReference type="ARBA" id="ARBA00022801"/>
    </source>
</evidence>
<evidence type="ECO:0000256" key="5">
    <source>
        <dbReference type="SAM" id="SignalP"/>
    </source>
</evidence>
<dbReference type="EMBL" id="JADIMB010000042">
    <property type="protein sequence ID" value="MBO8470710.1"/>
    <property type="molecule type" value="Genomic_DNA"/>
</dbReference>
<comment type="similarity">
    <text evidence="1">Belongs to the glycosyl hydrolase 38 family.</text>
</comment>
<reference evidence="9" key="1">
    <citation type="submission" date="2020-10" db="EMBL/GenBank/DDBJ databases">
        <authorList>
            <person name="Gilroy R."/>
        </authorList>
    </citation>
    <scope>NUCLEOTIDE SEQUENCE</scope>
    <source>
        <strain evidence="9">B2-22910</strain>
    </source>
</reference>
<dbReference type="Gene3D" id="3.20.110.10">
    <property type="entry name" value="Glycoside hydrolase 38, N terminal domain"/>
    <property type="match status" value="1"/>
</dbReference>
<dbReference type="Pfam" id="PF07748">
    <property type="entry name" value="Glyco_hydro_38C"/>
    <property type="match status" value="1"/>
</dbReference>
<feature type="signal peptide" evidence="5">
    <location>
        <begin position="1"/>
        <end position="25"/>
    </location>
</feature>
<evidence type="ECO:0000259" key="7">
    <source>
        <dbReference type="Pfam" id="PF07748"/>
    </source>
</evidence>
<proteinExistence type="inferred from homology"/>
<dbReference type="Proteomes" id="UP000823603">
    <property type="component" value="Unassembled WGS sequence"/>
</dbReference>
<dbReference type="GO" id="GO:0046872">
    <property type="term" value="F:metal ion binding"/>
    <property type="evidence" value="ECO:0007669"/>
    <property type="project" value="UniProtKB-KW"/>
</dbReference>
<accession>A0A9D9IER6</accession>
<evidence type="ECO:0000313" key="10">
    <source>
        <dbReference type="Proteomes" id="UP000823603"/>
    </source>
</evidence>
<dbReference type="Pfam" id="PF01074">
    <property type="entry name" value="Glyco_hydro_38N"/>
    <property type="match status" value="1"/>
</dbReference>
<dbReference type="GO" id="GO:0030246">
    <property type="term" value="F:carbohydrate binding"/>
    <property type="evidence" value="ECO:0007669"/>
    <property type="project" value="InterPro"/>
</dbReference>
<dbReference type="Gene3D" id="2.70.98.30">
    <property type="entry name" value="Golgi alpha-mannosidase II, domain 4"/>
    <property type="match status" value="1"/>
</dbReference>
<dbReference type="InterPro" id="IPR011682">
    <property type="entry name" value="Glyco_hydro_38_C"/>
</dbReference>